<dbReference type="SUPFAM" id="SSF53098">
    <property type="entry name" value="Ribonuclease H-like"/>
    <property type="match status" value="1"/>
</dbReference>
<evidence type="ECO:0000259" key="2">
    <source>
        <dbReference type="Pfam" id="PF14706"/>
    </source>
</evidence>
<dbReference type="Pfam" id="PF14706">
    <property type="entry name" value="Tnp_DNA_bind"/>
    <property type="match status" value="1"/>
</dbReference>
<gene>
    <name evidence="3" type="ORF">EJ903_23780</name>
</gene>
<keyword evidence="4" id="KW-1185">Reference proteome</keyword>
<dbReference type="Gene3D" id="3.90.350.10">
    <property type="entry name" value="Transposase Inhibitor Protein From Tn5, Chain A, domain 1"/>
    <property type="match status" value="1"/>
</dbReference>
<dbReference type="PANTHER" id="PTHR37319">
    <property type="entry name" value="TRANSPOSASE"/>
    <property type="match status" value="1"/>
</dbReference>
<proteinExistence type="predicted"/>
<sequence>MQETNRGTGWAGAGERPGSWVDEEIAEGQLPDKRLDRRLRQVFDQIGGAMGQTIPRACQDWANTKAAYRFFSNGRVSEHAILKGHFEATCDRVAAADGPILVLQDTTEFTYQREKPERIGFTKSVNSGKDKADRLRHHAVCGLLMHSSLAVTTQGVPLGLAAVKFWTRDKFKGAAALKRKINPTRVPIETKESYRWLENLRQSNSLLGDPGRCVHVGDRESDICELFCIATELGTSFLVRAQTDRLADDGGHTVAAELADEVVCASHVVELHNDKGEAVPVTLDVKFRTIDVLPPIGKQKKYPALKLTYIHAYERDEPADRPRVSWKLITNLPVRTAQEAVEKLGWYALRWKIEVFHKIMKSGCKAEDVKLRTAERLVNLLAVFCILSWRIF</sequence>
<dbReference type="NCBIfam" id="NF033590">
    <property type="entry name" value="transpos_IS4_3"/>
    <property type="match status" value="1"/>
</dbReference>
<dbReference type="Proteomes" id="UP000277007">
    <property type="component" value="Unassembled WGS sequence"/>
</dbReference>
<comment type="caution">
    <text evidence="3">The sequence shown here is derived from an EMBL/GenBank/DDBJ whole genome shotgun (WGS) entry which is preliminary data.</text>
</comment>
<dbReference type="EMBL" id="RXMA01000038">
    <property type="protein sequence ID" value="RTR14622.1"/>
    <property type="molecule type" value="Genomic_DNA"/>
</dbReference>
<dbReference type="InterPro" id="IPR014735">
    <property type="entry name" value="Transposase_Tn5-like_N"/>
</dbReference>
<evidence type="ECO:0000313" key="4">
    <source>
        <dbReference type="Proteomes" id="UP000277007"/>
    </source>
</evidence>
<dbReference type="Gene3D" id="1.10.246.40">
    <property type="entry name" value="Tn5 transposase, domain 1"/>
    <property type="match status" value="1"/>
</dbReference>
<protein>
    <submittedName>
        <fullName evidence="3">IS4 family transposase</fullName>
    </submittedName>
</protein>
<dbReference type="InterPro" id="IPR038215">
    <property type="entry name" value="TN5-like_N_sf"/>
</dbReference>
<evidence type="ECO:0000256" key="1">
    <source>
        <dbReference type="SAM" id="MobiDB-lite"/>
    </source>
</evidence>
<evidence type="ECO:0000313" key="3">
    <source>
        <dbReference type="EMBL" id="RTR14622.1"/>
    </source>
</evidence>
<accession>A0A3S0K1I0</accession>
<dbReference type="InterPro" id="IPR047768">
    <property type="entry name" value="Tn5p-like"/>
</dbReference>
<feature type="domain" description="Transposase Tn5-like N-terminal" evidence="2">
    <location>
        <begin position="19"/>
        <end position="76"/>
    </location>
</feature>
<dbReference type="InterPro" id="IPR012337">
    <property type="entry name" value="RNaseH-like_sf"/>
</dbReference>
<feature type="region of interest" description="Disordered" evidence="1">
    <location>
        <begin position="1"/>
        <end position="22"/>
    </location>
</feature>
<dbReference type="AlphaFoldDB" id="A0A3S0K1I0"/>
<reference evidence="3 4" key="1">
    <citation type="submission" date="2018-12" db="EMBL/GenBank/DDBJ databases">
        <authorList>
            <person name="Yang Y."/>
        </authorList>
    </citation>
    <scope>NUCLEOTIDE SEQUENCE [LARGE SCALE GENOMIC DNA]</scope>
    <source>
        <strain evidence="3 4">L-25-5w-1</strain>
    </source>
</reference>
<name>A0A3S0K1I0_9PROT</name>
<dbReference type="InterPro" id="IPR054836">
    <property type="entry name" value="Tn5_transposase"/>
</dbReference>
<organism evidence="3 4">
    <name type="scientific">Azospirillum griseum</name>
    <dbReference type="NCBI Taxonomy" id="2496639"/>
    <lineage>
        <taxon>Bacteria</taxon>
        <taxon>Pseudomonadati</taxon>
        <taxon>Pseudomonadota</taxon>
        <taxon>Alphaproteobacteria</taxon>
        <taxon>Rhodospirillales</taxon>
        <taxon>Azospirillaceae</taxon>
        <taxon>Azospirillum</taxon>
    </lineage>
</organism>
<dbReference type="PANTHER" id="PTHR37319:SF1">
    <property type="entry name" value="TRANSPOSASE TN5 DIMERISATION DOMAIN-CONTAINING PROTEIN"/>
    <property type="match status" value="1"/>
</dbReference>